<dbReference type="EMBL" id="VSSQ01000234">
    <property type="protein sequence ID" value="MPL87171.1"/>
    <property type="molecule type" value="Genomic_DNA"/>
</dbReference>
<comment type="caution">
    <text evidence="1">The sequence shown here is derived from an EMBL/GenBank/DDBJ whole genome shotgun (WGS) entry which is preliminary data.</text>
</comment>
<organism evidence="1">
    <name type="scientific">bioreactor metagenome</name>
    <dbReference type="NCBI Taxonomy" id="1076179"/>
    <lineage>
        <taxon>unclassified sequences</taxon>
        <taxon>metagenomes</taxon>
        <taxon>ecological metagenomes</taxon>
    </lineage>
</organism>
<dbReference type="InterPro" id="IPR036565">
    <property type="entry name" value="Mur-like_cat_sf"/>
</dbReference>
<dbReference type="SUPFAM" id="SSF53623">
    <property type="entry name" value="MurD-like peptide ligases, catalytic domain"/>
    <property type="match status" value="1"/>
</dbReference>
<name>A0A644V7K0_9ZZZZ</name>
<evidence type="ECO:0008006" key="2">
    <source>
        <dbReference type="Google" id="ProtNLM"/>
    </source>
</evidence>
<dbReference type="AlphaFoldDB" id="A0A644V7K0"/>
<protein>
    <recommendedName>
        <fullName evidence="2">Coenzyme F430 synthase</fullName>
    </recommendedName>
</protein>
<dbReference type="Gene3D" id="3.40.1190.10">
    <property type="entry name" value="Mur-like, catalytic domain"/>
    <property type="match status" value="1"/>
</dbReference>
<sequence length="381" mass="40567">MKVLVLDTIHGGTILAEALLRNGDDVDALDVYRGVGLTPEETASRRYDLITAPVHLDPAYPLLDTKTPVISHHEMTRRLAGPLPKTVIEVTGARGKTTTSFAVASLFTTKGVLHTSRGTYVYPDGTFLWKKSITPASVLLAAGGAKNHGAEWLTAEVSAGVTGIGTLGILTSADDYLIAAGKKSALAAKLESLEKCKTVLVPKGVPLQDGWHVIDDLVSVKGDRLSWDGGSFKNPLLELAGYREPLKCAAAAGLLLGLDPARLAGFTAIEGRMQYYLEDGVPFLDNANSGTTKETTLDAAAYLRRLVPDKEIVLVIGEEHKAVCEGFMDDAIRQTIEEISPIQTISVSKSGGLNFAASKAQALSLAKEHNAAVLLAVKTWR</sequence>
<dbReference type="GO" id="GO:0005524">
    <property type="term" value="F:ATP binding"/>
    <property type="evidence" value="ECO:0007669"/>
    <property type="project" value="InterPro"/>
</dbReference>
<reference evidence="1" key="1">
    <citation type="submission" date="2019-08" db="EMBL/GenBank/DDBJ databases">
        <authorList>
            <person name="Kucharzyk K."/>
            <person name="Murdoch R.W."/>
            <person name="Higgins S."/>
            <person name="Loffler F."/>
        </authorList>
    </citation>
    <scope>NUCLEOTIDE SEQUENCE</scope>
</reference>
<dbReference type="NCBIfam" id="NF033197">
    <property type="entry name" value="F430_CfbE"/>
    <property type="match status" value="1"/>
</dbReference>
<proteinExistence type="predicted"/>
<gene>
    <name evidence="1" type="ORF">SDC9_33165</name>
</gene>
<accession>A0A644V7K0</accession>
<evidence type="ECO:0000313" key="1">
    <source>
        <dbReference type="EMBL" id="MPL87171.1"/>
    </source>
</evidence>